<dbReference type="InterPro" id="IPR036259">
    <property type="entry name" value="MFS_trans_sf"/>
</dbReference>
<dbReference type="SUPFAM" id="SSF103473">
    <property type="entry name" value="MFS general substrate transporter"/>
    <property type="match status" value="1"/>
</dbReference>
<dbReference type="InterPro" id="IPR020846">
    <property type="entry name" value="MFS_dom"/>
</dbReference>
<evidence type="ECO:0000256" key="4">
    <source>
        <dbReference type="ARBA" id="ARBA00023136"/>
    </source>
</evidence>
<evidence type="ECO:0000256" key="2">
    <source>
        <dbReference type="ARBA" id="ARBA00022692"/>
    </source>
</evidence>
<dbReference type="Gene3D" id="1.20.1250.20">
    <property type="entry name" value="MFS general substrate transporter like domains"/>
    <property type="match status" value="1"/>
</dbReference>
<feature type="transmembrane region" description="Helical" evidence="5">
    <location>
        <begin position="184"/>
        <end position="205"/>
    </location>
</feature>
<feature type="transmembrane region" description="Helical" evidence="5">
    <location>
        <begin position="56"/>
        <end position="76"/>
    </location>
</feature>
<sequence>MNQDTPSLDVNKDPPGTTILRVWNEEGLHDETVLLRPTPSNDPNDPLNWKSWEKSLNFTLVLFYTLLIYSLLGVSTPTWEPMNTELGFSYETLTNSYAVGSAALCFGVILFMPVAIKFGRRPSYIISTTLQIAISVWASRIQNVADLMLINAFNCFFGSLAEAIVQMTVADIFFVHQRGVMTSIYVWVVIVANSLAPVAAGYVTAGQGWRWVWIWVSILLGICLVLFFLFYEETKFTPLVEGAAPVSLPGPNRKSRFLSGRDEEKNVGPLSAQDRDTLAQSASFCVPPRASYIQRLKLWSSSPESFTTSISHAGRPFVVICTIPAVAYAALIYGIVTACYQVSVTVIAAYMILPPYYFTSDQIGLMSGIPGFIGTSLGTLLSGFFSDKIILWLTKRNRGVYEPEMRLWLLLAFGIFVPVGLLLFGYGLSQIKPWPVVAAGVGIFTFGMTPASGMVLAYITDAYTNVISDAMVGVVFVRNVFATIFVVALTPWIDATGIANVFLTLALVAIVSIILGIGLLIYGKKIRMRTAKKYEAWSARQCGLRD</sequence>
<organism evidence="7 8">
    <name type="scientific">Penicillium cosmopolitanum</name>
    <dbReference type="NCBI Taxonomy" id="1131564"/>
    <lineage>
        <taxon>Eukaryota</taxon>
        <taxon>Fungi</taxon>
        <taxon>Dikarya</taxon>
        <taxon>Ascomycota</taxon>
        <taxon>Pezizomycotina</taxon>
        <taxon>Eurotiomycetes</taxon>
        <taxon>Eurotiomycetidae</taxon>
        <taxon>Eurotiales</taxon>
        <taxon>Aspergillaceae</taxon>
        <taxon>Penicillium</taxon>
    </lineage>
</organism>
<feature type="domain" description="Major facilitator superfamily (MFS) profile" evidence="6">
    <location>
        <begin position="56"/>
        <end position="524"/>
    </location>
</feature>
<dbReference type="PANTHER" id="PTHR23502:SF50">
    <property type="entry name" value="TRANSPORTER, PUTATIVE (AFU_ORTHOLOGUE AFUA_5G00430)-RELATED"/>
    <property type="match status" value="1"/>
</dbReference>
<comment type="subcellular location">
    <subcellularLocation>
        <location evidence="1">Membrane</location>
        <topology evidence="1">Multi-pass membrane protein</topology>
    </subcellularLocation>
</comment>
<keyword evidence="8" id="KW-1185">Reference proteome</keyword>
<keyword evidence="4 5" id="KW-0472">Membrane</keyword>
<dbReference type="AlphaFoldDB" id="A0A9X0BEJ1"/>
<feature type="transmembrane region" description="Helical" evidence="5">
    <location>
        <begin position="471"/>
        <end position="493"/>
    </location>
</feature>
<dbReference type="GO" id="GO:0005886">
    <property type="term" value="C:plasma membrane"/>
    <property type="evidence" value="ECO:0007669"/>
    <property type="project" value="TreeGrafter"/>
</dbReference>
<evidence type="ECO:0000256" key="3">
    <source>
        <dbReference type="ARBA" id="ARBA00022989"/>
    </source>
</evidence>
<dbReference type="Pfam" id="PF07690">
    <property type="entry name" value="MFS_1"/>
    <property type="match status" value="1"/>
</dbReference>
<feature type="transmembrane region" description="Helical" evidence="5">
    <location>
        <begin position="499"/>
        <end position="523"/>
    </location>
</feature>
<evidence type="ECO:0000259" key="6">
    <source>
        <dbReference type="PROSITE" id="PS50850"/>
    </source>
</evidence>
<evidence type="ECO:0000256" key="1">
    <source>
        <dbReference type="ARBA" id="ARBA00004141"/>
    </source>
</evidence>
<feature type="transmembrane region" description="Helical" evidence="5">
    <location>
        <begin position="407"/>
        <end position="428"/>
    </location>
</feature>
<feature type="transmembrane region" description="Helical" evidence="5">
    <location>
        <begin position="434"/>
        <end position="459"/>
    </location>
</feature>
<dbReference type="GeneID" id="81364382"/>
<protein>
    <submittedName>
        <fullName evidence="7">Synaptic vesicle transporter</fullName>
    </submittedName>
</protein>
<reference evidence="7" key="1">
    <citation type="submission" date="2022-12" db="EMBL/GenBank/DDBJ databases">
        <authorList>
            <person name="Petersen C."/>
        </authorList>
    </citation>
    <scope>NUCLEOTIDE SEQUENCE</scope>
    <source>
        <strain evidence="7">IBT 29677</strain>
    </source>
</reference>
<gene>
    <name evidence="7" type="ORF">N7509_000765</name>
</gene>
<proteinExistence type="predicted"/>
<keyword evidence="3 5" id="KW-1133">Transmembrane helix</keyword>
<feature type="transmembrane region" description="Helical" evidence="5">
    <location>
        <begin position="365"/>
        <end position="386"/>
    </location>
</feature>
<dbReference type="OrthoDB" id="5215911at2759"/>
<dbReference type="GO" id="GO:0022857">
    <property type="term" value="F:transmembrane transporter activity"/>
    <property type="evidence" value="ECO:0007669"/>
    <property type="project" value="InterPro"/>
</dbReference>
<dbReference type="EMBL" id="JAPZBU010000003">
    <property type="protein sequence ID" value="KAJ5414138.1"/>
    <property type="molecule type" value="Genomic_DNA"/>
</dbReference>
<feature type="transmembrane region" description="Helical" evidence="5">
    <location>
        <begin position="96"/>
        <end position="116"/>
    </location>
</feature>
<keyword evidence="2 5" id="KW-0812">Transmembrane</keyword>
<evidence type="ECO:0000313" key="8">
    <source>
        <dbReference type="Proteomes" id="UP001147747"/>
    </source>
</evidence>
<accession>A0A9X0BEJ1</accession>
<evidence type="ECO:0000256" key="5">
    <source>
        <dbReference type="SAM" id="Phobius"/>
    </source>
</evidence>
<dbReference type="Proteomes" id="UP001147747">
    <property type="component" value="Unassembled WGS sequence"/>
</dbReference>
<reference evidence="7" key="2">
    <citation type="journal article" date="2023" name="IMA Fungus">
        <title>Comparative genomic study of the Penicillium genus elucidates a diverse pangenome and 15 lateral gene transfer events.</title>
        <authorList>
            <person name="Petersen C."/>
            <person name="Sorensen T."/>
            <person name="Nielsen M.R."/>
            <person name="Sondergaard T.E."/>
            <person name="Sorensen J.L."/>
            <person name="Fitzpatrick D.A."/>
            <person name="Frisvad J.C."/>
            <person name="Nielsen K.L."/>
        </authorList>
    </citation>
    <scope>NUCLEOTIDE SEQUENCE</scope>
    <source>
        <strain evidence="7">IBT 29677</strain>
    </source>
</reference>
<dbReference type="PANTHER" id="PTHR23502">
    <property type="entry name" value="MAJOR FACILITATOR SUPERFAMILY"/>
    <property type="match status" value="1"/>
</dbReference>
<dbReference type="InterPro" id="IPR011701">
    <property type="entry name" value="MFS"/>
</dbReference>
<evidence type="ECO:0000313" key="7">
    <source>
        <dbReference type="EMBL" id="KAJ5414138.1"/>
    </source>
</evidence>
<name>A0A9X0BEJ1_9EURO</name>
<dbReference type="PROSITE" id="PS50850">
    <property type="entry name" value="MFS"/>
    <property type="match status" value="1"/>
</dbReference>
<dbReference type="RefSeq" id="XP_056493984.1">
    <property type="nucleotide sequence ID" value="XM_056625402.1"/>
</dbReference>
<feature type="transmembrane region" description="Helical" evidence="5">
    <location>
        <begin position="211"/>
        <end position="231"/>
    </location>
</feature>
<comment type="caution">
    <text evidence="7">The sequence shown here is derived from an EMBL/GenBank/DDBJ whole genome shotgun (WGS) entry which is preliminary data.</text>
</comment>
<feature type="transmembrane region" description="Helical" evidence="5">
    <location>
        <begin position="325"/>
        <end position="353"/>
    </location>
</feature>